<dbReference type="GO" id="GO:0015074">
    <property type="term" value="P:DNA integration"/>
    <property type="evidence" value="ECO:0007669"/>
    <property type="project" value="UniProtKB-KW"/>
</dbReference>
<dbReference type="PANTHER" id="PTHR30629">
    <property type="entry name" value="PROPHAGE INTEGRASE"/>
    <property type="match status" value="1"/>
</dbReference>
<dbReference type="AlphaFoldDB" id="A0A9Q8Y0D6"/>
<dbReference type="Proteomes" id="UP001056730">
    <property type="component" value="Chromosome"/>
</dbReference>
<comment type="similarity">
    <text evidence="1">Belongs to the 'phage' integrase family.</text>
</comment>
<organism evidence="6 7">
    <name type="scientific">Lactococcus formosensis</name>
    <dbReference type="NCBI Taxonomy" id="1281486"/>
    <lineage>
        <taxon>Bacteria</taxon>
        <taxon>Bacillati</taxon>
        <taxon>Bacillota</taxon>
        <taxon>Bacilli</taxon>
        <taxon>Lactobacillales</taxon>
        <taxon>Streptococcaceae</taxon>
        <taxon>Lactococcus</taxon>
    </lineage>
</organism>
<dbReference type="EMBL" id="CP086395">
    <property type="protein sequence ID" value="USJ19576.1"/>
    <property type="molecule type" value="Genomic_DNA"/>
</dbReference>
<dbReference type="PANTHER" id="PTHR30629:SF2">
    <property type="entry name" value="PROPHAGE INTEGRASE INTS-RELATED"/>
    <property type="match status" value="1"/>
</dbReference>
<accession>A0A9Q8Y0D6</accession>
<name>A0A9Q8Y0D6_9LACT</name>
<dbReference type="SUPFAM" id="SSF56349">
    <property type="entry name" value="DNA breaking-rejoining enzymes"/>
    <property type="match status" value="1"/>
</dbReference>
<dbReference type="InterPro" id="IPR011010">
    <property type="entry name" value="DNA_brk_join_enz"/>
</dbReference>
<gene>
    <name evidence="6" type="ORF">LMK00_06985</name>
</gene>
<dbReference type="CDD" id="cd01189">
    <property type="entry name" value="INT_ICEBs1_C_like"/>
    <property type="match status" value="1"/>
</dbReference>
<evidence type="ECO:0000313" key="6">
    <source>
        <dbReference type="EMBL" id="USJ19576.1"/>
    </source>
</evidence>
<evidence type="ECO:0000256" key="3">
    <source>
        <dbReference type="ARBA" id="ARBA00023125"/>
    </source>
</evidence>
<reference evidence="6" key="1">
    <citation type="journal article" date="2022" name="Front. Microbiol.">
        <title>Feed Insects as a Reservoir of Granadaene-Producing Lactococci.</title>
        <authorList>
            <person name="Neuzil-Bunesova V."/>
            <person name="Ramirez Garcia A."/>
            <person name="Modrackova N."/>
            <person name="Makovska M."/>
            <person name="Sabolova M."/>
            <person name="Sproer C."/>
            <person name="Bunk B."/>
            <person name="Blom J."/>
            <person name="Schwab C."/>
        </authorList>
    </citation>
    <scope>NUCLEOTIDE SEQUENCE</scope>
    <source>
        <strain evidence="6">I4/6O</strain>
    </source>
</reference>
<sequence length="360" mass="41997">MDIKSYKKENGKTYYKFRIYIGMENGKRKYIKRAGFKTKSEARSAILNIQEELDNPKASDEILFKEVYKKWLKQYEKQVIDSTYYKTTRTFKNHILPDLGHLTLKEITPKLLQNKLNDWCDKLKFGRKLLGPVKQVFDFAIQREYIQINPTLSVSAPKIKREIKVKKDFYNPDELKEFMKLVEKTDNIKKIALFRLLAFTGIRKGELLALTWADYYDNTLSINKALSRSDAGLELSTTKTKSSERLISLDKKTCNILDELHKTYPKSKKLFESEKGGFLSPAKPRKWLLSIIKDSELEPIKIHGFRHTHASLIFDAGMTLKQVQQRLGHSDLNTTMNVYTHITEKAVDDIGERFSNYIDF</sequence>
<evidence type="ECO:0000259" key="5">
    <source>
        <dbReference type="PROSITE" id="PS51898"/>
    </source>
</evidence>
<dbReference type="PROSITE" id="PS51898">
    <property type="entry name" value="TYR_RECOMBINASE"/>
    <property type="match status" value="1"/>
</dbReference>
<dbReference type="RefSeq" id="WP_252175118.1">
    <property type="nucleotide sequence ID" value="NZ_CP086395.1"/>
</dbReference>
<keyword evidence="2" id="KW-0229">DNA integration</keyword>
<dbReference type="Pfam" id="PF00589">
    <property type="entry name" value="Phage_integrase"/>
    <property type="match status" value="1"/>
</dbReference>
<dbReference type="InterPro" id="IPR028259">
    <property type="entry name" value="AP2-like_int_N"/>
</dbReference>
<dbReference type="InterPro" id="IPR004107">
    <property type="entry name" value="Integrase_SAM-like_N"/>
</dbReference>
<feature type="domain" description="Tyr recombinase" evidence="5">
    <location>
        <begin position="165"/>
        <end position="352"/>
    </location>
</feature>
<dbReference type="InterPro" id="IPR013762">
    <property type="entry name" value="Integrase-like_cat_sf"/>
</dbReference>
<evidence type="ECO:0000256" key="2">
    <source>
        <dbReference type="ARBA" id="ARBA00022908"/>
    </source>
</evidence>
<dbReference type="Pfam" id="PF14657">
    <property type="entry name" value="Arm-DNA-bind_4"/>
    <property type="match status" value="1"/>
</dbReference>
<dbReference type="GO" id="GO:0003677">
    <property type="term" value="F:DNA binding"/>
    <property type="evidence" value="ECO:0007669"/>
    <property type="project" value="UniProtKB-KW"/>
</dbReference>
<dbReference type="InterPro" id="IPR002104">
    <property type="entry name" value="Integrase_catalytic"/>
</dbReference>
<dbReference type="InterPro" id="IPR010998">
    <property type="entry name" value="Integrase_recombinase_N"/>
</dbReference>
<evidence type="ECO:0000256" key="1">
    <source>
        <dbReference type="ARBA" id="ARBA00008857"/>
    </source>
</evidence>
<dbReference type="InterPro" id="IPR050808">
    <property type="entry name" value="Phage_Integrase"/>
</dbReference>
<dbReference type="GO" id="GO:0006310">
    <property type="term" value="P:DNA recombination"/>
    <property type="evidence" value="ECO:0007669"/>
    <property type="project" value="UniProtKB-KW"/>
</dbReference>
<evidence type="ECO:0000256" key="4">
    <source>
        <dbReference type="ARBA" id="ARBA00023172"/>
    </source>
</evidence>
<keyword evidence="3" id="KW-0238">DNA-binding</keyword>
<dbReference type="KEGG" id="lfo:LMK00_06985"/>
<evidence type="ECO:0000313" key="7">
    <source>
        <dbReference type="Proteomes" id="UP001056730"/>
    </source>
</evidence>
<proteinExistence type="inferred from homology"/>
<keyword evidence="4" id="KW-0233">DNA recombination</keyword>
<dbReference type="Pfam" id="PF14659">
    <property type="entry name" value="Phage_int_SAM_3"/>
    <property type="match status" value="1"/>
</dbReference>
<protein>
    <submittedName>
        <fullName evidence="6">Site-specific integrase</fullName>
    </submittedName>
</protein>
<dbReference type="Gene3D" id="1.10.150.130">
    <property type="match status" value="1"/>
</dbReference>
<dbReference type="Gene3D" id="1.10.443.10">
    <property type="entry name" value="Intergrase catalytic core"/>
    <property type="match status" value="1"/>
</dbReference>